<organism evidence="1 2">
    <name type="scientific">Macroventuria anomochaeta</name>
    <dbReference type="NCBI Taxonomy" id="301207"/>
    <lineage>
        <taxon>Eukaryota</taxon>
        <taxon>Fungi</taxon>
        <taxon>Dikarya</taxon>
        <taxon>Ascomycota</taxon>
        <taxon>Pezizomycotina</taxon>
        <taxon>Dothideomycetes</taxon>
        <taxon>Pleosporomycetidae</taxon>
        <taxon>Pleosporales</taxon>
        <taxon>Pleosporineae</taxon>
        <taxon>Didymellaceae</taxon>
        <taxon>Macroventuria</taxon>
    </lineage>
</organism>
<sequence>MASSAITQRLKQWTSCDIADGLVKLSQPHGGFLDGLTMYSPQYQSEGIKIVGPAYTVKFVPKADTNAPKPKGNYIDSIPKDAVVFISQPQPHINAVYGGLMSLRAQHLGAAGVIIDGKVRDLQEHRNLNFPLFAKGVGTTAGGPVCRPSEVDVPVKLNSDAYEAWVNPGDYIIADIDGVVCLPKELAEDVLGVVESIVRADEKCAEGIREGRSVEDVFKEFRKP</sequence>
<evidence type="ECO:0000313" key="1">
    <source>
        <dbReference type="EMBL" id="KAF2629846.1"/>
    </source>
</evidence>
<accession>A0ACB6S6U0</accession>
<dbReference type="Proteomes" id="UP000799754">
    <property type="component" value="Unassembled WGS sequence"/>
</dbReference>
<reference evidence="1" key="1">
    <citation type="journal article" date="2020" name="Stud. Mycol.">
        <title>101 Dothideomycetes genomes: a test case for predicting lifestyles and emergence of pathogens.</title>
        <authorList>
            <person name="Haridas S."/>
            <person name="Albert R."/>
            <person name="Binder M."/>
            <person name="Bloem J."/>
            <person name="Labutti K."/>
            <person name="Salamov A."/>
            <person name="Andreopoulos B."/>
            <person name="Baker S."/>
            <person name="Barry K."/>
            <person name="Bills G."/>
            <person name="Bluhm B."/>
            <person name="Cannon C."/>
            <person name="Castanera R."/>
            <person name="Culley D."/>
            <person name="Daum C."/>
            <person name="Ezra D."/>
            <person name="Gonzalez J."/>
            <person name="Henrissat B."/>
            <person name="Kuo A."/>
            <person name="Liang C."/>
            <person name="Lipzen A."/>
            <person name="Lutzoni F."/>
            <person name="Magnuson J."/>
            <person name="Mondo S."/>
            <person name="Nolan M."/>
            <person name="Ohm R."/>
            <person name="Pangilinan J."/>
            <person name="Park H.-J."/>
            <person name="Ramirez L."/>
            <person name="Alfaro M."/>
            <person name="Sun H."/>
            <person name="Tritt A."/>
            <person name="Yoshinaga Y."/>
            <person name="Zwiers L.-H."/>
            <person name="Turgeon B."/>
            <person name="Goodwin S."/>
            <person name="Spatafora J."/>
            <person name="Crous P."/>
            <person name="Grigoriev I."/>
        </authorList>
    </citation>
    <scope>NUCLEOTIDE SEQUENCE</scope>
    <source>
        <strain evidence="1">CBS 525.71</strain>
    </source>
</reference>
<name>A0ACB6S6U0_9PLEO</name>
<keyword evidence="2" id="KW-1185">Reference proteome</keyword>
<gene>
    <name evidence="1" type="ORF">BU25DRAFT_438294</name>
</gene>
<dbReference type="EMBL" id="MU006708">
    <property type="protein sequence ID" value="KAF2629846.1"/>
    <property type="molecule type" value="Genomic_DNA"/>
</dbReference>
<protein>
    <submittedName>
        <fullName evidence="1">RraA-like protein</fullName>
    </submittedName>
</protein>
<comment type="caution">
    <text evidence="1">The sequence shown here is derived from an EMBL/GenBank/DDBJ whole genome shotgun (WGS) entry which is preliminary data.</text>
</comment>
<proteinExistence type="predicted"/>
<evidence type="ECO:0000313" key="2">
    <source>
        <dbReference type="Proteomes" id="UP000799754"/>
    </source>
</evidence>